<dbReference type="EMBL" id="JANAKD010000626">
    <property type="protein sequence ID" value="KAJ3491892.1"/>
    <property type="molecule type" value="Genomic_DNA"/>
</dbReference>
<accession>A0ACC1QU06</accession>
<dbReference type="Proteomes" id="UP001148737">
    <property type="component" value="Unassembled WGS sequence"/>
</dbReference>
<evidence type="ECO:0000313" key="1">
    <source>
        <dbReference type="EMBL" id="KAJ3491892.1"/>
    </source>
</evidence>
<comment type="caution">
    <text evidence="1">The sequence shown here is derived from an EMBL/GenBank/DDBJ whole genome shotgun (WGS) entry which is preliminary data.</text>
</comment>
<sequence length="826" mass="91341">MDQTVALDAVPPLSPVSSESSHSLDEPEPQPSVNALLIQSPFPSKPLHNGRAELPALQVANGDPDGLDPIGEDDLDPGSFDLVMPSEQDANTTTSKYKLEERSELLFSQHHLHAIFADSAHLHRFTNFLYKYRASSVVLLNYYLSALKALRAIHYSNSVLGQLQQLNEFDFTHTFPQAANTANEELQEKADIAFEVLAREDLPAYITHVWIQTVSVSIRHRVMGTSSDASEGLAEVFCLTDPSRPDNPIVFMSEQFNRTTQYGVDYVIGRNCRFLQGPCTNPFSVKRIREKLEAGIEHYETFLNYRRDGTPFMNLVMLAPLYDSRGKIRYFIGAQVDVSGLAMSAYDLDALRGLVEDNTELKAEAPLRESGKDEITELAEIMTPKELDVFNSHGGSMHRLPLQADEDRDAVEKLKTSDAKKEKSVYEPGHYRRNTKGRVIIRDGDSQTSLPIPSGQDNAGSNRPTAASLSINHNGRLSGVYEHYLLVRPYPSLRILFTSPSMRVPGILQSPLLDRIGGSTRIREQLVEALAGGQGVTAKVKWLNSSRKKNSRPTQKKANISHPLEAHLEAGDEADSVAEAEPAGRSRWLHCTPLAGANNKVGVWMIVIVDDDESLSRPMGVVAPPIETQAQQQQHRRPATSMSDMFSAIDESRDADLAEAQRSEMRPRRSSETLGFNRSELSIPVQREGGSTQAIHKQGSSIAQRTPRSFFKTGIPASKFFSLDALSRAASGSGSKNRATSPRSARSSFASIGRAFPRQEPPLPPWPVRSDSRGGPQPTTETKSRVVSMIPEEDRDKRHSEGSGRDDDNSDRSSLRSRGSAWTVRI</sequence>
<gene>
    <name evidence="1" type="ORF">NLG97_g5504</name>
</gene>
<evidence type="ECO:0000313" key="2">
    <source>
        <dbReference type="Proteomes" id="UP001148737"/>
    </source>
</evidence>
<name>A0ACC1QU06_9HYPO</name>
<protein>
    <submittedName>
        <fullName evidence="1">Uncharacterized protein</fullName>
    </submittedName>
</protein>
<proteinExistence type="predicted"/>
<organism evidence="1 2">
    <name type="scientific">Lecanicillium saksenae</name>
    <dbReference type="NCBI Taxonomy" id="468837"/>
    <lineage>
        <taxon>Eukaryota</taxon>
        <taxon>Fungi</taxon>
        <taxon>Dikarya</taxon>
        <taxon>Ascomycota</taxon>
        <taxon>Pezizomycotina</taxon>
        <taxon>Sordariomycetes</taxon>
        <taxon>Hypocreomycetidae</taxon>
        <taxon>Hypocreales</taxon>
        <taxon>Cordycipitaceae</taxon>
        <taxon>Lecanicillium</taxon>
    </lineage>
</organism>
<keyword evidence="2" id="KW-1185">Reference proteome</keyword>
<reference evidence="1" key="1">
    <citation type="submission" date="2022-07" db="EMBL/GenBank/DDBJ databases">
        <title>Genome Sequence of Lecanicillium saksenae.</title>
        <authorList>
            <person name="Buettner E."/>
        </authorList>
    </citation>
    <scope>NUCLEOTIDE SEQUENCE</scope>
    <source>
        <strain evidence="1">VT-O1</strain>
    </source>
</reference>